<protein>
    <recommendedName>
        <fullName evidence="6">Phosphodiesterase</fullName>
        <ecNumber evidence="6">3.1.4.-</ecNumber>
    </recommendedName>
</protein>
<evidence type="ECO:0000256" key="6">
    <source>
        <dbReference type="RuleBase" id="RU363067"/>
    </source>
</evidence>
<dbReference type="InterPro" id="IPR036971">
    <property type="entry name" value="PDEase_catalytic_dom_sf"/>
</dbReference>
<evidence type="ECO:0000256" key="4">
    <source>
        <dbReference type="PIRSR" id="PIRSR623088-2"/>
    </source>
</evidence>
<dbReference type="Pfam" id="PF00233">
    <property type="entry name" value="PDEase_I"/>
    <property type="match status" value="1"/>
</dbReference>
<keyword evidence="7" id="KW-0472">Membrane</keyword>
<feature type="transmembrane region" description="Helical" evidence="7">
    <location>
        <begin position="223"/>
        <end position="241"/>
    </location>
</feature>
<keyword evidence="10" id="KW-1185">Reference proteome</keyword>
<dbReference type="OrthoDB" id="189220at2759"/>
<dbReference type="InterPro" id="IPR023088">
    <property type="entry name" value="PDEase"/>
</dbReference>
<feature type="binding site" evidence="5">
    <location>
        <position position="502"/>
    </location>
    <ligand>
        <name>Zn(2+)</name>
        <dbReference type="ChEBI" id="CHEBI:29105"/>
        <label>1</label>
    </ligand>
</feature>
<feature type="binding site" evidence="4">
    <location>
        <position position="615"/>
    </location>
    <ligand>
        <name>AMP</name>
        <dbReference type="ChEBI" id="CHEBI:456215"/>
    </ligand>
</feature>
<dbReference type="PANTHER" id="PTHR11347">
    <property type="entry name" value="CYCLIC NUCLEOTIDE PHOSPHODIESTERASE"/>
    <property type="match status" value="1"/>
</dbReference>
<evidence type="ECO:0000256" key="5">
    <source>
        <dbReference type="PIRSR" id="PIRSR623088-3"/>
    </source>
</evidence>
<feature type="transmembrane region" description="Helical" evidence="7">
    <location>
        <begin position="141"/>
        <end position="157"/>
    </location>
</feature>
<dbReference type="GO" id="GO:0046872">
    <property type="term" value="F:metal ion binding"/>
    <property type="evidence" value="ECO:0007669"/>
    <property type="project" value="UniProtKB-KW"/>
</dbReference>
<evidence type="ECO:0000256" key="7">
    <source>
        <dbReference type="SAM" id="Phobius"/>
    </source>
</evidence>
<evidence type="ECO:0000256" key="2">
    <source>
        <dbReference type="ARBA" id="ARBA00022801"/>
    </source>
</evidence>
<dbReference type="InterPro" id="IPR003607">
    <property type="entry name" value="HD/PDEase_dom"/>
</dbReference>
<name>A0A1R2CLY8_9CILI</name>
<evidence type="ECO:0000313" key="9">
    <source>
        <dbReference type="EMBL" id="OMJ89976.1"/>
    </source>
</evidence>
<dbReference type="GO" id="GO:0007165">
    <property type="term" value="P:signal transduction"/>
    <property type="evidence" value="ECO:0007669"/>
    <property type="project" value="InterPro"/>
</dbReference>
<comment type="cofactor">
    <cofactor evidence="6">
        <name>a divalent metal cation</name>
        <dbReference type="ChEBI" id="CHEBI:60240"/>
    </cofactor>
    <text evidence="6">Binds 2 divalent metal cations per subunit. Site 1 may preferentially bind zinc ions, while site 2 has a preference for magnesium and/or manganese ions.</text>
</comment>
<feature type="binding site" evidence="5">
    <location>
        <position position="503"/>
    </location>
    <ligand>
        <name>Zn(2+)</name>
        <dbReference type="ChEBI" id="CHEBI:29105"/>
        <label>2</label>
    </ligand>
</feature>
<feature type="binding site" evidence="4">
    <location>
        <position position="666"/>
    </location>
    <ligand>
        <name>AMP</name>
        <dbReference type="ChEBI" id="CHEBI:456215"/>
    </ligand>
</feature>
<feature type="binding site" evidence="5">
    <location>
        <position position="615"/>
    </location>
    <ligand>
        <name>Zn(2+)</name>
        <dbReference type="ChEBI" id="CHEBI:29105"/>
        <label>1</label>
    </ligand>
</feature>
<dbReference type="SUPFAM" id="SSF109604">
    <property type="entry name" value="HD-domain/PDEase-like"/>
    <property type="match status" value="1"/>
</dbReference>
<proteinExistence type="inferred from homology"/>
<evidence type="ECO:0000259" key="8">
    <source>
        <dbReference type="PROSITE" id="PS51845"/>
    </source>
</evidence>
<feature type="transmembrane region" description="Helical" evidence="7">
    <location>
        <begin position="76"/>
        <end position="96"/>
    </location>
</feature>
<accession>A0A1R2CLY8</accession>
<dbReference type="PROSITE" id="PS51845">
    <property type="entry name" value="PDEASE_I_2"/>
    <property type="match status" value="1"/>
</dbReference>
<evidence type="ECO:0000256" key="3">
    <source>
        <dbReference type="PIRSR" id="PIRSR623088-1"/>
    </source>
</evidence>
<dbReference type="EC" id="3.1.4.-" evidence="6"/>
<dbReference type="PROSITE" id="PS00126">
    <property type="entry name" value="PDEASE_I_1"/>
    <property type="match status" value="1"/>
</dbReference>
<reference evidence="9 10" key="1">
    <citation type="submission" date="2016-11" db="EMBL/GenBank/DDBJ databases">
        <title>The macronuclear genome of Stentor coeruleus: a giant cell with tiny introns.</title>
        <authorList>
            <person name="Slabodnick M."/>
            <person name="Ruby J.G."/>
            <person name="Reiff S.B."/>
            <person name="Swart E.C."/>
            <person name="Gosai S."/>
            <person name="Prabakaran S."/>
            <person name="Witkowska E."/>
            <person name="Larue G.E."/>
            <person name="Fisher S."/>
            <person name="Freeman R.M."/>
            <person name="Gunawardena J."/>
            <person name="Chu W."/>
            <person name="Stover N.A."/>
            <person name="Gregory B.D."/>
            <person name="Nowacki M."/>
            <person name="Derisi J."/>
            <person name="Roy S.W."/>
            <person name="Marshall W.F."/>
            <person name="Sood P."/>
        </authorList>
    </citation>
    <scope>NUCLEOTIDE SEQUENCE [LARGE SCALE GENOMIC DNA]</scope>
    <source>
        <strain evidence="9">WM001</strain>
    </source>
</reference>
<keyword evidence="2 6" id="KW-0378">Hydrolase</keyword>
<keyword evidence="1 5" id="KW-0479">Metal-binding</keyword>
<organism evidence="9 10">
    <name type="scientific">Stentor coeruleus</name>
    <dbReference type="NCBI Taxonomy" id="5963"/>
    <lineage>
        <taxon>Eukaryota</taxon>
        <taxon>Sar</taxon>
        <taxon>Alveolata</taxon>
        <taxon>Ciliophora</taxon>
        <taxon>Postciliodesmatophora</taxon>
        <taxon>Heterotrichea</taxon>
        <taxon>Heterotrichida</taxon>
        <taxon>Stentoridae</taxon>
        <taxon>Stentor</taxon>
    </lineage>
</organism>
<gene>
    <name evidence="9" type="ORF">SteCoe_7764</name>
</gene>
<feature type="binding site" evidence="5">
    <location>
        <position position="503"/>
    </location>
    <ligand>
        <name>Zn(2+)</name>
        <dbReference type="ChEBI" id="CHEBI:29105"/>
        <label>1</label>
    </ligand>
</feature>
<dbReference type="PRINTS" id="PR00387">
    <property type="entry name" value="PDIESTERASE1"/>
</dbReference>
<feature type="binding site" evidence="4">
    <location>
        <position position="503"/>
    </location>
    <ligand>
        <name>AMP</name>
        <dbReference type="ChEBI" id="CHEBI:456215"/>
    </ligand>
</feature>
<comment type="similarity">
    <text evidence="6">Belongs to the cyclic nucleotide phosphodiesterase family.</text>
</comment>
<dbReference type="InterPro" id="IPR002073">
    <property type="entry name" value="PDEase_catalytic_dom"/>
</dbReference>
<feature type="transmembrane region" description="Helical" evidence="7">
    <location>
        <begin position="108"/>
        <end position="129"/>
    </location>
</feature>
<feature type="transmembrane region" description="Helical" evidence="7">
    <location>
        <begin position="192"/>
        <end position="211"/>
    </location>
</feature>
<dbReference type="GO" id="GO:0004114">
    <property type="term" value="F:3',5'-cyclic-nucleotide phosphodiesterase activity"/>
    <property type="evidence" value="ECO:0007669"/>
    <property type="project" value="InterPro"/>
</dbReference>
<dbReference type="Proteomes" id="UP000187209">
    <property type="component" value="Unassembled WGS sequence"/>
</dbReference>
<feature type="binding site" evidence="5">
    <location>
        <position position="466"/>
    </location>
    <ligand>
        <name>Zn(2+)</name>
        <dbReference type="ChEBI" id="CHEBI:29105"/>
        <label>1</label>
    </ligand>
</feature>
<feature type="domain" description="PDEase" evidence="8">
    <location>
        <begin position="363"/>
        <end position="712"/>
    </location>
</feature>
<keyword evidence="7" id="KW-0812">Transmembrane</keyword>
<dbReference type="CDD" id="cd00077">
    <property type="entry name" value="HDc"/>
    <property type="match status" value="1"/>
</dbReference>
<dbReference type="Gene3D" id="1.10.1300.10">
    <property type="entry name" value="3'5'-cyclic nucleotide phosphodiesterase, catalytic domain"/>
    <property type="match status" value="1"/>
</dbReference>
<feature type="binding site" evidence="4">
    <location>
        <begin position="462"/>
        <end position="466"/>
    </location>
    <ligand>
        <name>AMP</name>
        <dbReference type="ChEBI" id="CHEBI:456215"/>
    </ligand>
</feature>
<keyword evidence="7" id="KW-1133">Transmembrane helix</keyword>
<sequence>MNSNRSEYLKNNHPVEGAEGIRKYTVINQDDADKLNIPVDPNLLKFYDQGVNGSYIKHLCLDKSEKCLSEEMYGKLLIFHLNLSLVCICYIIFSVIAYSDNNLSQSHFIFHLSCNIGMLLLSFCLLPLIKNPEIFVKYHKRFYAGLSVIVYFYYVIGNKHVLNSIINTDISEYNLPMNLGIIAYSITLRYVIYHNFLSILIVSLIMLSAYISATLASPKAYNLNNFNEFFIVLIFIVLQIIDTQHTELNQKKSFWAQFQYERSYKTSITNRDEDIVDGFHTETELLIQACDKIKKTLKQVCSVIIFKDIKEKLKLAQVELDHVKHQIGKGGYLKEVKIEPRVDMDPEDQEFISQNYLEVSYATPPERSAITEVTLFEFKDREQTFIFSHYGIDKLESVLSQLGKNWSFDIWFVHDTTGHSVSILGKYLFEKWQLNNFLNAESLCTDEFFERLEAGYGKNPYHNACHAADVLHTQLFFISQSSLSKSLTQIDIIACIISALGHDIGHPALTNRFLVNNRDKIAVRYNDSSVLENMHSAKTFKLLATEGINIFKNLTIDDWVKMRKTIIEMILETDMSRHFEILGKFRTRVQTLSNMDISIFEDKCQILGMALKCADIGHSAKDIDLHEKWSMLVCEEFFRQGDIEKERGQAVSMYCDRVTTDIPKSQAGFIKNICLPLYEIWCFYLKSETVEKFALEQLKKNLEFWSHKKKRRATVKEDLRSKADALKRIQTSK</sequence>
<feature type="active site" description="Proton donor" evidence="3">
    <location>
        <position position="462"/>
    </location>
</feature>
<evidence type="ECO:0000313" key="10">
    <source>
        <dbReference type="Proteomes" id="UP000187209"/>
    </source>
</evidence>
<dbReference type="InterPro" id="IPR023174">
    <property type="entry name" value="PDEase_CS"/>
</dbReference>
<comment type="caution">
    <text evidence="9">The sequence shown here is derived from an EMBL/GenBank/DDBJ whole genome shotgun (WGS) entry which is preliminary data.</text>
</comment>
<dbReference type="AlphaFoldDB" id="A0A1R2CLY8"/>
<dbReference type="EMBL" id="MPUH01000113">
    <property type="protein sequence ID" value="OMJ89976.1"/>
    <property type="molecule type" value="Genomic_DNA"/>
</dbReference>
<evidence type="ECO:0000256" key="1">
    <source>
        <dbReference type="ARBA" id="ARBA00022723"/>
    </source>
</evidence>